<comment type="caution">
    <text evidence="5">The sequence shown here is derived from an EMBL/GenBank/DDBJ whole genome shotgun (WGS) entry which is preliminary data.</text>
</comment>
<comment type="similarity">
    <text evidence="1">Belongs to the PPR family. P subfamily.</text>
</comment>
<dbReference type="Pfam" id="PF01535">
    <property type="entry name" value="PPR"/>
    <property type="match status" value="2"/>
</dbReference>
<dbReference type="PANTHER" id="PTHR45717:SF57">
    <property type="entry name" value="PENTACOTRIPEPTIDE-REPEAT REGION OF PRORP DOMAIN-CONTAINING PROTEIN"/>
    <property type="match status" value="1"/>
</dbReference>
<sequence length="517" mass="58831">MKLFSISSSLSSRAYSLCRMIQSQLFATAPPRTRISKNGSASASLYSRISPMGDPTVSVVPALDRWIGEGNIACRDELYGIIKELTAYRRFNHALEVSLWMTNKRRLRMAPFDVALRLKLIFKIFGLEEVEKYFNKIPENLKSYHVYLALLNCYTVAKSVDKAESIMQKARDLGYATKPIWYNLMMKLHYQLGNREKLADLLVEMEGNSIPYDDFTHSVCLSACAMASDAVGMDKIVNNMESNPQVVVHWRTYVIAAEGYLRMGLIDKCLMIVKKLEEQLPKTKKKSILFVFLFRLCAEARKKDELYQIWNLFKREGVVVNKVYSGMLRSLEKFDDIEGMEKVFQEWESGALFFDFRIPNFLIDAYCRDGHLEKAEALITKGISRGGEPLVTTWCHLAGGYLKKNQVPEAVEALKKAISACPARFMDWKNSLTTCLKYLENGDCMDKAEDIINFIRMRGFQGVGVRDGMCSLFNDGELQYFGEDQSSKGIFVKMKNYMIVENSTQSGSQAGVTCLDD</sequence>
<dbReference type="EMBL" id="JACGWJ010000028">
    <property type="protein sequence ID" value="KAL0305749.1"/>
    <property type="molecule type" value="Genomic_DNA"/>
</dbReference>
<dbReference type="InterPro" id="IPR002885">
    <property type="entry name" value="PPR_rpt"/>
</dbReference>
<reference evidence="5" key="1">
    <citation type="submission" date="2020-06" db="EMBL/GenBank/DDBJ databases">
        <authorList>
            <person name="Li T."/>
            <person name="Hu X."/>
            <person name="Zhang T."/>
            <person name="Song X."/>
            <person name="Zhang H."/>
            <person name="Dai N."/>
            <person name="Sheng W."/>
            <person name="Hou X."/>
            <person name="Wei L."/>
        </authorList>
    </citation>
    <scope>NUCLEOTIDE SEQUENCE</scope>
    <source>
        <strain evidence="5">G02</strain>
        <tissue evidence="5">Leaf</tissue>
    </source>
</reference>
<feature type="repeat" description="TPR" evidence="3">
    <location>
        <begin position="391"/>
        <end position="424"/>
    </location>
</feature>
<gene>
    <name evidence="5" type="ORF">Sradi_5992200</name>
</gene>
<dbReference type="GO" id="GO:0003729">
    <property type="term" value="F:mRNA binding"/>
    <property type="evidence" value="ECO:0007669"/>
    <property type="project" value="UniProtKB-ARBA"/>
</dbReference>
<dbReference type="PROSITE" id="PS50005">
    <property type="entry name" value="TPR"/>
    <property type="match status" value="1"/>
</dbReference>
<organism evidence="5">
    <name type="scientific">Sesamum radiatum</name>
    <name type="common">Black benniseed</name>
    <dbReference type="NCBI Taxonomy" id="300843"/>
    <lineage>
        <taxon>Eukaryota</taxon>
        <taxon>Viridiplantae</taxon>
        <taxon>Streptophyta</taxon>
        <taxon>Embryophyta</taxon>
        <taxon>Tracheophyta</taxon>
        <taxon>Spermatophyta</taxon>
        <taxon>Magnoliopsida</taxon>
        <taxon>eudicotyledons</taxon>
        <taxon>Gunneridae</taxon>
        <taxon>Pentapetalae</taxon>
        <taxon>asterids</taxon>
        <taxon>lamiids</taxon>
        <taxon>Lamiales</taxon>
        <taxon>Pedaliaceae</taxon>
        <taxon>Sesamum</taxon>
    </lineage>
</organism>
<evidence type="ECO:0000256" key="4">
    <source>
        <dbReference type="PROSITE-ProRule" id="PRU00708"/>
    </source>
</evidence>
<dbReference type="PANTHER" id="PTHR45717">
    <property type="entry name" value="OS12G0527900 PROTEIN"/>
    <property type="match status" value="1"/>
</dbReference>
<feature type="repeat" description="PPR" evidence="4">
    <location>
        <begin position="355"/>
        <end position="389"/>
    </location>
</feature>
<dbReference type="InterPro" id="IPR011990">
    <property type="entry name" value="TPR-like_helical_dom_sf"/>
</dbReference>
<reference evidence="5" key="2">
    <citation type="journal article" date="2024" name="Plant">
        <title>Genomic evolution and insights into agronomic trait innovations of Sesamum species.</title>
        <authorList>
            <person name="Miao H."/>
            <person name="Wang L."/>
            <person name="Qu L."/>
            <person name="Liu H."/>
            <person name="Sun Y."/>
            <person name="Le M."/>
            <person name="Wang Q."/>
            <person name="Wei S."/>
            <person name="Zheng Y."/>
            <person name="Lin W."/>
            <person name="Duan Y."/>
            <person name="Cao H."/>
            <person name="Xiong S."/>
            <person name="Wang X."/>
            <person name="Wei L."/>
            <person name="Li C."/>
            <person name="Ma Q."/>
            <person name="Ju M."/>
            <person name="Zhao R."/>
            <person name="Li G."/>
            <person name="Mu C."/>
            <person name="Tian Q."/>
            <person name="Mei H."/>
            <person name="Zhang T."/>
            <person name="Gao T."/>
            <person name="Zhang H."/>
        </authorList>
    </citation>
    <scope>NUCLEOTIDE SEQUENCE</scope>
    <source>
        <strain evidence="5">G02</strain>
    </source>
</reference>
<evidence type="ECO:0000256" key="3">
    <source>
        <dbReference type="PROSITE-ProRule" id="PRU00339"/>
    </source>
</evidence>
<dbReference type="AlphaFoldDB" id="A0AAW2KFX6"/>
<proteinExistence type="inferred from homology"/>
<evidence type="ECO:0000313" key="5">
    <source>
        <dbReference type="EMBL" id="KAL0305749.1"/>
    </source>
</evidence>
<dbReference type="PROSITE" id="PS51375">
    <property type="entry name" value="PPR"/>
    <property type="match status" value="1"/>
</dbReference>
<evidence type="ECO:0000256" key="2">
    <source>
        <dbReference type="ARBA" id="ARBA00022737"/>
    </source>
</evidence>
<dbReference type="InterPro" id="IPR019734">
    <property type="entry name" value="TPR_rpt"/>
</dbReference>
<keyword evidence="3" id="KW-0802">TPR repeat</keyword>
<accession>A0AAW2KFX6</accession>
<name>A0AAW2KFX6_SESRA</name>
<protein>
    <submittedName>
        <fullName evidence="5">Pentatricopeptide repeat-containing protein, mitochondrial</fullName>
    </submittedName>
</protein>
<dbReference type="GO" id="GO:0005739">
    <property type="term" value="C:mitochondrion"/>
    <property type="evidence" value="ECO:0007669"/>
    <property type="project" value="TreeGrafter"/>
</dbReference>
<dbReference type="Gene3D" id="1.25.40.10">
    <property type="entry name" value="Tetratricopeptide repeat domain"/>
    <property type="match status" value="2"/>
</dbReference>
<evidence type="ECO:0000256" key="1">
    <source>
        <dbReference type="ARBA" id="ARBA00007626"/>
    </source>
</evidence>
<dbReference type="SUPFAM" id="SSF48452">
    <property type="entry name" value="TPR-like"/>
    <property type="match status" value="1"/>
</dbReference>
<keyword evidence="2" id="KW-0677">Repeat</keyword>